<keyword evidence="5 9" id="KW-1133">Transmembrane helix</keyword>
<evidence type="ECO:0000256" key="2">
    <source>
        <dbReference type="ARBA" id="ARBA00022448"/>
    </source>
</evidence>
<feature type="transmembrane region" description="Helical" evidence="9">
    <location>
        <begin position="230"/>
        <end position="251"/>
    </location>
</feature>
<evidence type="ECO:0000256" key="9">
    <source>
        <dbReference type="SAM" id="Phobius"/>
    </source>
</evidence>
<keyword evidence="6 9" id="KW-0472">Membrane</keyword>
<sequence length="599" mass="68572">MLGTCVAYFVVVGDLGSQTISKMMDKAPEKIRTGLLMITGAFICLLHGFHNFIFRNIDNLFRIYTVTTTFFYLCLALKIVSESTLHIFAEDWQNSVNFWRPNGVLQCLPIFFMALFCQTQLFEIYEAISSLKKMKKIVGRALNICTLLYMCVGFFGYIAFCTQSFTGNILLSFEPDIISELMKLGFVFSIAFSFPLVIFPCGARLHSLLFRQRFIHELPISNLSESRSQCLIECIVVMGIFIMVFGTYGSLYPMEESTNATSMITNNLLDKVNPQLNIIKNLPIIRDGSDNLEHIPRANDEINKRKINKVVSAAKDVKPVLPKPKLKSVIVSIVSKKQSVVKSDKAAAGILVPKVKKEEPKFGLIKLNNLNEDWRSIYSRHLRQKIQKQLKNLRDIKKQQQKEMEKQRMSKNEVFKKSEKKINKIDKKKDISPENKIGLRENGGKVVQNKEISIKGKDNKIIWEKKQWNVANQIEINKKQQSQDKNNNVAAESSKKKLDSLQEISPNKDTEALQKKPENVPDDFYFNEEADNDRKIIEKSQDKDNNVAAESSEKKLDSLQEISPNKDTEALQKKTGNVPDDFFFVKEDIDREIPEKSLH</sequence>
<reference evidence="11 12" key="1">
    <citation type="submission" date="2015-04" db="EMBL/GenBank/DDBJ databases">
        <title>Lasius niger genome sequencing.</title>
        <authorList>
            <person name="Konorov E.A."/>
            <person name="Nikitin M.A."/>
            <person name="Kirill M.V."/>
            <person name="Chang P."/>
        </authorList>
    </citation>
    <scope>NUCLEOTIDE SEQUENCE [LARGE SCALE GENOMIC DNA]</scope>
    <source>
        <tissue evidence="11">Whole</tissue>
    </source>
</reference>
<keyword evidence="3 9" id="KW-0812">Transmembrane</keyword>
<dbReference type="Pfam" id="PF01490">
    <property type="entry name" value="Aa_trans"/>
    <property type="match status" value="1"/>
</dbReference>
<feature type="transmembrane region" description="Helical" evidence="9">
    <location>
        <begin position="31"/>
        <end position="49"/>
    </location>
</feature>
<evidence type="ECO:0000256" key="4">
    <source>
        <dbReference type="ARBA" id="ARBA00022970"/>
    </source>
</evidence>
<keyword evidence="7" id="KW-0175">Coiled coil</keyword>
<dbReference type="AlphaFoldDB" id="A0A0J7KH89"/>
<feature type="transmembrane region" description="Helical" evidence="9">
    <location>
        <begin position="61"/>
        <end position="80"/>
    </location>
</feature>
<dbReference type="OrthoDB" id="513400at2759"/>
<dbReference type="PANTHER" id="PTHR22950">
    <property type="entry name" value="AMINO ACID TRANSPORTER"/>
    <property type="match status" value="1"/>
</dbReference>
<feature type="compositionally biased region" description="Basic and acidic residues" evidence="8">
    <location>
        <begin position="532"/>
        <end position="572"/>
    </location>
</feature>
<evidence type="ECO:0000256" key="3">
    <source>
        <dbReference type="ARBA" id="ARBA00022692"/>
    </source>
</evidence>
<evidence type="ECO:0000313" key="11">
    <source>
        <dbReference type="EMBL" id="KMQ89594.1"/>
    </source>
</evidence>
<evidence type="ECO:0000313" key="12">
    <source>
        <dbReference type="Proteomes" id="UP000036403"/>
    </source>
</evidence>
<comment type="subcellular location">
    <subcellularLocation>
        <location evidence="1">Membrane</location>
        <topology evidence="1">Multi-pass membrane protein</topology>
    </subcellularLocation>
</comment>
<feature type="coiled-coil region" evidence="7">
    <location>
        <begin position="379"/>
        <end position="410"/>
    </location>
</feature>
<dbReference type="InterPro" id="IPR013057">
    <property type="entry name" value="AA_transpt_TM"/>
</dbReference>
<dbReference type="PaxDb" id="67767-A0A0J7KH89"/>
<dbReference type="GO" id="GO:0016020">
    <property type="term" value="C:membrane"/>
    <property type="evidence" value="ECO:0007669"/>
    <property type="project" value="UniProtKB-SubCell"/>
</dbReference>
<feature type="domain" description="Amino acid transporter transmembrane" evidence="10">
    <location>
        <begin position="2"/>
        <end position="244"/>
    </location>
</feature>
<dbReference type="GO" id="GO:0015179">
    <property type="term" value="F:L-amino acid transmembrane transporter activity"/>
    <property type="evidence" value="ECO:0007669"/>
    <property type="project" value="TreeGrafter"/>
</dbReference>
<keyword evidence="2" id="KW-0813">Transport</keyword>
<dbReference type="PANTHER" id="PTHR22950:SF646">
    <property type="entry name" value="SODIUM-COUPLED NEUTRAL AMINO ACID TRANSPORTER 10-RELATED"/>
    <property type="match status" value="1"/>
</dbReference>
<evidence type="ECO:0000259" key="10">
    <source>
        <dbReference type="Pfam" id="PF01490"/>
    </source>
</evidence>
<evidence type="ECO:0000256" key="8">
    <source>
        <dbReference type="SAM" id="MobiDB-lite"/>
    </source>
</evidence>
<feature type="region of interest" description="Disordered" evidence="8">
    <location>
        <begin position="476"/>
        <end position="577"/>
    </location>
</feature>
<gene>
    <name evidence="11" type="ORF">RF55_10760</name>
</gene>
<protein>
    <submittedName>
        <fullName evidence="11">Sodium-coupled neutral amino acid transporter 10</fullName>
    </submittedName>
</protein>
<comment type="caution">
    <text evidence="11">The sequence shown here is derived from an EMBL/GenBank/DDBJ whole genome shotgun (WGS) entry which is preliminary data.</text>
</comment>
<evidence type="ECO:0000256" key="5">
    <source>
        <dbReference type="ARBA" id="ARBA00022989"/>
    </source>
</evidence>
<evidence type="ECO:0000256" key="6">
    <source>
        <dbReference type="ARBA" id="ARBA00023136"/>
    </source>
</evidence>
<feature type="compositionally biased region" description="Basic and acidic residues" evidence="8">
    <location>
        <begin position="493"/>
        <end position="519"/>
    </location>
</feature>
<keyword evidence="12" id="KW-1185">Reference proteome</keyword>
<feature type="transmembrane region" description="Helical" evidence="9">
    <location>
        <begin position="146"/>
        <end position="166"/>
    </location>
</feature>
<keyword evidence="4" id="KW-0029">Amino-acid transport</keyword>
<evidence type="ECO:0000256" key="7">
    <source>
        <dbReference type="SAM" id="Coils"/>
    </source>
</evidence>
<name>A0A0J7KH89_LASNI</name>
<evidence type="ECO:0000256" key="1">
    <source>
        <dbReference type="ARBA" id="ARBA00004141"/>
    </source>
</evidence>
<dbReference type="STRING" id="67767.A0A0J7KH89"/>
<organism evidence="11 12">
    <name type="scientific">Lasius niger</name>
    <name type="common">Black garden ant</name>
    <dbReference type="NCBI Taxonomy" id="67767"/>
    <lineage>
        <taxon>Eukaryota</taxon>
        <taxon>Metazoa</taxon>
        <taxon>Ecdysozoa</taxon>
        <taxon>Arthropoda</taxon>
        <taxon>Hexapoda</taxon>
        <taxon>Insecta</taxon>
        <taxon>Pterygota</taxon>
        <taxon>Neoptera</taxon>
        <taxon>Endopterygota</taxon>
        <taxon>Hymenoptera</taxon>
        <taxon>Apocrita</taxon>
        <taxon>Aculeata</taxon>
        <taxon>Formicoidea</taxon>
        <taxon>Formicidae</taxon>
        <taxon>Formicinae</taxon>
        <taxon>Lasius</taxon>
        <taxon>Lasius</taxon>
    </lineage>
</organism>
<feature type="transmembrane region" description="Helical" evidence="9">
    <location>
        <begin position="186"/>
        <end position="209"/>
    </location>
</feature>
<accession>A0A0J7KH89</accession>
<feature type="transmembrane region" description="Helical" evidence="9">
    <location>
        <begin position="103"/>
        <end position="125"/>
    </location>
</feature>
<dbReference type="EMBL" id="LBMM01007607">
    <property type="protein sequence ID" value="KMQ89594.1"/>
    <property type="molecule type" value="Genomic_DNA"/>
</dbReference>
<dbReference type="Proteomes" id="UP000036403">
    <property type="component" value="Unassembled WGS sequence"/>
</dbReference>
<proteinExistence type="predicted"/>